<sequence length="30" mass="3533">MNRIMLPRNSLSICLVFYQGQSECKFIINN</sequence>
<organism evidence="1">
    <name type="scientific">Arundo donax</name>
    <name type="common">Giant reed</name>
    <name type="synonym">Donax arundinaceus</name>
    <dbReference type="NCBI Taxonomy" id="35708"/>
    <lineage>
        <taxon>Eukaryota</taxon>
        <taxon>Viridiplantae</taxon>
        <taxon>Streptophyta</taxon>
        <taxon>Embryophyta</taxon>
        <taxon>Tracheophyta</taxon>
        <taxon>Spermatophyta</taxon>
        <taxon>Magnoliopsida</taxon>
        <taxon>Liliopsida</taxon>
        <taxon>Poales</taxon>
        <taxon>Poaceae</taxon>
        <taxon>PACMAD clade</taxon>
        <taxon>Arundinoideae</taxon>
        <taxon>Arundineae</taxon>
        <taxon>Arundo</taxon>
    </lineage>
</organism>
<dbReference type="EMBL" id="GBRH01263280">
    <property type="protein sequence ID" value="JAD34615.1"/>
    <property type="molecule type" value="Transcribed_RNA"/>
</dbReference>
<reference evidence="1" key="2">
    <citation type="journal article" date="2015" name="Data Brief">
        <title>Shoot transcriptome of the giant reed, Arundo donax.</title>
        <authorList>
            <person name="Barrero R.A."/>
            <person name="Guerrero F.D."/>
            <person name="Moolhuijzen P."/>
            <person name="Goolsby J.A."/>
            <person name="Tidwell J."/>
            <person name="Bellgard S.E."/>
            <person name="Bellgard M.I."/>
        </authorList>
    </citation>
    <scope>NUCLEOTIDE SEQUENCE</scope>
    <source>
        <tissue evidence="1">Shoot tissue taken approximately 20 cm above the soil surface</tissue>
    </source>
</reference>
<reference evidence="1" key="1">
    <citation type="submission" date="2014-09" db="EMBL/GenBank/DDBJ databases">
        <authorList>
            <person name="Magalhaes I.L.F."/>
            <person name="Oliveira U."/>
            <person name="Santos F.R."/>
            <person name="Vidigal T.H.D.A."/>
            <person name="Brescovit A.D."/>
            <person name="Santos A.J."/>
        </authorList>
    </citation>
    <scope>NUCLEOTIDE SEQUENCE</scope>
    <source>
        <tissue evidence="1">Shoot tissue taken approximately 20 cm above the soil surface</tissue>
    </source>
</reference>
<proteinExistence type="predicted"/>
<accession>A0A0A8ZD36</accession>
<protein>
    <submittedName>
        <fullName evidence="1">Uncharacterized protein</fullName>
    </submittedName>
</protein>
<evidence type="ECO:0000313" key="1">
    <source>
        <dbReference type="EMBL" id="JAD34615.1"/>
    </source>
</evidence>
<dbReference type="AlphaFoldDB" id="A0A0A8ZD36"/>
<name>A0A0A8ZD36_ARUDO</name>